<dbReference type="AlphaFoldDB" id="A0A814YRV4"/>
<name>A0A814YRV4_9BILA</name>
<evidence type="ECO:0000256" key="11">
    <source>
        <dbReference type="RuleBase" id="RU003518"/>
    </source>
</evidence>
<dbReference type="GO" id="GO:0009986">
    <property type="term" value="C:cell surface"/>
    <property type="evidence" value="ECO:0007669"/>
    <property type="project" value="TreeGrafter"/>
</dbReference>
<proteinExistence type="inferred from homology"/>
<keyword evidence="13" id="KW-0812">Transmembrane</keyword>
<comment type="caution">
    <text evidence="15">The sequence shown here is derived from an EMBL/GenBank/DDBJ whole genome shotgun (WGS) entry which is preliminary data.</text>
</comment>
<evidence type="ECO:0000256" key="1">
    <source>
        <dbReference type="ARBA" id="ARBA00004609"/>
    </source>
</evidence>
<evidence type="ECO:0000256" key="8">
    <source>
        <dbReference type="ARBA" id="ARBA00023180"/>
    </source>
</evidence>
<evidence type="ECO:0000313" key="16">
    <source>
        <dbReference type="EMBL" id="CAF1549521.1"/>
    </source>
</evidence>
<gene>
    <name evidence="15" type="ORF">BJG266_LOCUS28679</name>
    <name evidence="16" type="ORF">QVE165_LOCUS46962</name>
</gene>
<evidence type="ECO:0000256" key="7">
    <source>
        <dbReference type="ARBA" id="ARBA00023136"/>
    </source>
</evidence>
<keyword evidence="5 14" id="KW-0732">Signal</keyword>
<dbReference type="GO" id="GO:0005886">
    <property type="term" value="C:plasma membrane"/>
    <property type="evidence" value="ECO:0007669"/>
    <property type="project" value="UniProtKB-SubCell"/>
</dbReference>
<evidence type="ECO:0000313" key="17">
    <source>
        <dbReference type="Proteomes" id="UP000663832"/>
    </source>
</evidence>
<feature type="chain" id="PRO_5036411184" evidence="14">
    <location>
        <begin position="20"/>
        <end position="601"/>
    </location>
</feature>
<sequence length="601" mass="69872">MHQTLFFIYLLTNIVYTQTNQCSLLNNKLTKYGIHINIPENNFIGVKLCQGLVTNYCCPQIYENQIQNATILELYYLFELYSIRLYEPLVRLTIELNDTIIKLIESSRNETHFILKHNSYRSSIDLFFNNLLSITYKNYQYIIKNNIEEFFRNILRISIELNNDQNKLLLPSYLLCSWRNHPFGNRPNIIANQLEINLGKLFHLNELLKLSVELVQFMSKSVTTDHHCIDSYMQLSYCNLCSGRKELPCLSNCENIIESCLVNISLIHDVWTNFIDSIENVSYFNGIEKILSSISMSILDALMTFFSPDGIQSKHIINQCGYINIRKEVFDNDQKFHDKYRNSLSLLDKQLTSMRQSLQMYRSFWLMLPEQICKSDGLSISNEQKCWTGTFISQDRKQIIRLNYDKPLNLRLQWILKEIKERSNMILNIPQTSTNINIPTSPNTMLINEIKLNATDDLDDYPNDDELHYSDYAYEDSIDGLTSSTTTTTTTLHPSNISAYDDISIDDINTVSYYDYGEQDAYHDDEIDETSTQPSSPSSTSSSSGTTTMTIRIPVYHQRPPIIWNMNIDTDDDFNQQYNSSTSFNYSFLLLLLLILIVILT</sequence>
<dbReference type="EMBL" id="CAJNOM010000719">
    <property type="protein sequence ID" value="CAF1549521.1"/>
    <property type="molecule type" value="Genomic_DNA"/>
</dbReference>
<keyword evidence="7 13" id="KW-0472">Membrane</keyword>
<dbReference type="GO" id="GO:0090263">
    <property type="term" value="P:positive regulation of canonical Wnt signaling pathway"/>
    <property type="evidence" value="ECO:0007669"/>
    <property type="project" value="TreeGrafter"/>
</dbReference>
<dbReference type="EMBL" id="CAJNOI010000303">
    <property type="protein sequence ID" value="CAF1234058.1"/>
    <property type="molecule type" value="Genomic_DNA"/>
</dbReference>
<keyword evidence="4" id="KW-0336">GPI-anchor</keyword>
<dbReference type="Pfam" id="PF01153">
    <property type="entry name" value="Glypican"/>
    <property type="match status" value="1"/>
</dbReference>
<accession>A0A814YRV4</accession>
<evidence type="ECO:0000256" key="6">
    <source>
        <dbReference type="ARBA" id="ARBA00022974"/>
    </source>
</evidence>
<feature type="compositionally biased region" description="Low complexity" evidence="12">
    <location>
        <begin position="530"/>
        <end position="547"/>
    </location>
</feature>
<organism evidence="15 18">
    <name type="scientific">Adineta steineri</name>
    <dbReference type="NCBI Taxonomy" id="433720"/>
    <lineage>
        <taxon>Eukaryota</taxon>
        <taxon>Metazoa</taxon>
        <taxon>Spiralia</taxon>
        <taxon>Gnathifera</taxon>
        <taxon>Rotifera</taxon>
        <taxon>Eurotatoria</taxon>
        <taxon>Bdelloidea</taxon>
        <taxon>Adinetida</taxon>
        <taxon>Adinetidae</taxon>
        <taxon>Adineta</taxon>
    </lineage>
</organism>
<protein>
    <submittedName>
        <fullName evidence="15">Uncharacterized protein</fullName>
    </submittedName>
</protein>
<dbReference type="GO" id="GO:0016477">
    <property type="term" value="P:cell migration"/>
    <property type="evidence" value="ECO:0007669"/>
    <property type="project" value="TreeGrafter"/>
</dbReference>
<comment type="similarity">
    <text evidence="2 11">Belongs to the glypican family.</text>
</comment>
<evidence type="ECO:0000256" key="5">
    <source>
        <dbReference type="ARBA" id="ARBA00022729"/>
    </source>
</evidence>
<keyword evidence="13" id="KW-1133">Transmembrane helix</keyword>
<feature type="transmembrane region" description="Helical" evidence="13">
    <location>
        <begin position="583"/>
        <end position="600"/>
    </location>
</feature>
<dbReference type="GO" id="GO:1905475">
    <property type="term" value="P:regulation of protein localization to membrane"/>
    <property type="evidence" value="ECO:0007669"/>
    <property type="project" value="TreeGrafter"/>
</dbReference>
<feature type="signal peptide" evidence="14">
    <location>
        <begin position="1"/>
        <end position="19"/>
    </location>
</feature>
<keyword evidence="9" id="KW-0357">Heparan sulfate</keyword>
<evidence type="ECO:0000256" key="4">
    <source>
        <dbReference type="ARBA" id="ARBA00022622"/>
    </source>
</evidence>
<dbReference type="PANTHER" id="PTHR10822:SF29">
    <property type="entry name" value="DIVISION ABNORMALLY DELAYED PROTEIN"/>
    <property type="match status" value="1"/>
</dbReference>
<dbReference type="OrthoDB" id="10010764at2759"/>
<dbReference type="GO" id="GO:0098552">
    <property type="term" value="C:side of membrane"/>
    <property type="evidence" value="ECO:0007669"/>
    <property type="project" value="UniProtKB-KW"/>
</dbReference>
<comment type="subcellular location">
    <subcellularLocation>
        <location evidence="1">Cell membrane</location>
        <topology evidence="1">Lipid-anchor</topology>
        <topology evidence="1">GPI-anchor</topology>
    </subcellularLocation>
</comment>
<dbReference type="Proteomes" id="UP000663832">
    <property type="component" value="Unassembled WGS sequence"/>
</dbReference>
<evidence type="ECO:0000256" key="2">
    <source>
        <dbReference type="ARBA" id="ARBA00010260"/>
    </source>
</evidence>
<evidence type="ECO:0000256" key="10">
    <source>
        <dbReference type="ARBA" id="ARBA00023288"/>
    </source>
</evidence>
<keyword evidence="8" id="KW-0325">Glycoprotein</keyword>
<keyword evidence="17" id="KW-1185">Reference proteome</keyword>
<evidence type="ECO:0000256" key="14">
    <source>
        <dbReference type="SAM" id="SignalP"/>
    </source>
</evidence>
<dbReference type="GO" id="GO:0005576">
    <property type="term" value="C:extracellular region"/>
    <property type="evidence" value="ECO:0007669"/>
    <property type="project" value="TreeGrafter"/>
</dbReference>
<evidence type="ECO:0000313" key="18">
    <source>
        <dbReference type="Proteomes" id="UP000663877"/>
    </source>
</evidence>
<reference evidence="15" key="1">
    <citation type="submission" date="2021-02" db="EMBL/GenBank/DDBJ databases">
        <authorList>
            <person name="Nowell W R."/>
        </authorList>
    </citation>
    <scope>NUCLEOTIDE SEQUENCE</scope>
</reference>
<dbReference type="Proteomes" id="UP000663877">
    <property type="component" value="Unassembled WGS sequence"/>
</dbReference>
<feature type="region of interest" description="Disordered" evidence="12">
    <location>
        <begin position="526"/>
        <end position="547"/>
    </location>
</feature>
<evidence type="ECO:0000256" key="13">
    <source>
        <dbReference type="SAM" id="Phobius"/>
    </source>
</evidence>
<evidence type="ECO:0000256" key="12">
    <source>
        <dbReference type="SAM" id="MobiDB-lite"/>
    </source>
</evidence>
<keyword evidence="6" id="KW-0654">Proteoglycan</keyword>
<evidence type="ECO:0000256" key="9">
    <source>
        <dbReference type="ARBA" id="ARBA00023207"/>
    </source>
</evidence>
<keyword evidence="10" id="KW-0449">Lipoprotein</keyword>
<evidence type="ECO:0000313" key="15">
    <source>
        <dbReference type="EMBL" id="CAF1234058.1"/>
    </source>
</evidence>
<dbReference type="PANTHER" id="PTHR10822">
    <property type="entry name" value="GLYPICAN"/>
    <property type="match status" value="1"/>
</dbReference>
<dbReference type="InterPro" id="IPR001863">
    <property type="entry name" value="Glypican"/>
</dbReference>
<evidence type="ECO:0000256" key="3">
    <source>
        <dbReference type="ARBA" id="ARBA00022475"/>
    </source>
</evidence>
<keyword evidence="3" id="KW-1003">Cell membrane</keyword>